<name>A0A5N5HXX8_9ROSA</name>
<organism evidence="1 2">
    <name type="scientific">Pyrus ussuriensis x Pyrus communis</name>
    <dbReference type="NCBI Taxonomy" id="2448454"/>
    <lineage>
        <taxon>Eukaryota</taxon>
        <taxon>Viridiplantae</taxon>
        <taxon>Streptophyta</taxon>
        <taxon>Embryophyta</taxon>
        <taxon>Tracheophyta</taxon>
        <taxon>Spermatophyta</taxon>
        <taxon>Magnoliopsida</taxon>
        <taxon>eudicotyledons</taxon>
        <taxon>Gunneridae</taxon>
        <taxon>Pentapetalae</taxon>
        <taxon>rosids</taxon>
        <taxon>fabids</taxon>
        <taxon>Rosales</taxon>
        <taxon>Rosaceae</taxon>
        <taxon>Amygdaloideae</taxon>
        <taxon>Maleae</taxon>
        <taxon>Pyrus</taxon>
    </lineage>
</organism>
<comment type="caution">
    <text evidence="1">The sequence shown here is derived from an EMBL/GenBank/DDBJ whole genome shotgun (WGS) entry which is preliminary data.</text>
</comment>
<gene>
    <name evidence="1" type="ORF">D8674_008561</name>
</gene>
<sequence>MVSSFSNPGFPPVHAHPTCLPAMDARLSATLDSFEASMRAALRDTICKAMDSALTAIHKAVNPVLAEIRIDLAQLCRDLALGVKGDSDPASMSSKEAGSIEVGHQKLQNGDGNPLIYSSTIPNHSIPPLLLSSPMLRALASSPVKSQLKEFVAATIPLQHFEKPMPIAMVTTMPFPFSIIVGKTVTLSQLAEQDANVTTYIEGCEDHKSFKLQIICLCMLPSTHTNTTKRRHEASLFSNFTTRKDKWYWIL</sequence>
<reference evidence="2" key="2">
    <citation type="submission" date="2019-10" db="EMBL/GenBank/DDBJ databases">
        <title>A de novo genome assembly of a pear dwarfing rootstock.</title>
        <authorList>
            <person name="Wang F."/>
            <person name="Wang J."/>
            <person name="Li S."/>
            <person name="Zhang Y."/>
            <person name="Fang M."/>
            <person name="Ma L."/>
            <person name="Zhao Y."/>
            <person name="Jiang S."/>
        </authorList>
    </citation>
    <scope>NUCLEOTIDE SEQUENCE [LARGE SCALE GENOMIC DNA]</scope>
</reference>
<dbReference type="OrthoDB" id="10560698at2759"/>
<dbReference type="AlphaFoldDB" id="A0A5N5HXX8"/>
<dbReference type="Proteomes" id="UP000327157">
    <property type="component" value="Chromosome 12"/>
</dbReference>
<reference evidence="1 2" key="3">
    <citation type="submission" date="2019-11" db="EMBL/GenBank/DDBJ databases">
        <title>A de novo genome assembly of a pear dwarfing rootstock.</title>
        <authorList>
            <person name="Wang F."/>
            <person name="Wang J."/>
            <person name="Li S."/>
            <person name="Zhang Y."/>
            <person name="Fang M."/>
            <person name="Ma L."/>
            <person name="Zhao Y."/>
            <person name="Jiang S."/>
        </authorList>
    </citation>
    <scope>NUCLEOTIDE SEQUENCE [LARGE SCALE GENOMIC DNA]</scope>
    <source>
        <strain evidence="1">S2</strain>
        <tissue evidence="1">Leaf</tissue>
    </source>
</reference>
<evidence type="ECO:0000313" key="2">
    <source>
        <dbReference type="Proteomes" id="UP000327157"/>
    </source>
</evidence>
<evidence type="ECO:0000313" key="1">
    <source>
        <dbReference type="EMBL" id="KAB2631042.1"/>
    </source>
</evidence>
<protein>
    <submittedName>
        <fullName evidence="1">Uncharacterized protein</fullName>
    </submittedName>
</protein>
<reference evidence="1 2" key="1">
    <citation type="submission" date="2019-09" db="EMBL/GenBank/DDBJ databases">
        <authorList>
            <person name="Ou C."/>
        </authorList>
    </citation>
    <scope>NUCLEOTIDE SEQUENCE [LARGE SCALE GENOMIC DNA]</scope>
    <source>
        <strain evidence="1">S2</strain>
        <tissue evidence="1">Leaf</tissue>
    </source>
</reference>
<proteinExistence type="predicted"/>
<accession>A0A5N5HXX8</accession>
<dbReference type="EMBL" id="SMOL01000143">
    <property type="protein sequence ID" value="KAB2631042.1"/>
    <property type="molecule type" value="Genomic_DNA"/>
</dbReference>
<keyword evidence="2" id="KW-1185">Reference proteome</keyword>